<feature type="region of interest" description="Disordered" evidence="1">
    <location>
        <begin position="1"/>
        <end position="24"/>
    </location>
</feature>
<gene>
    <name evidence="2" type="ORF">EVAR_32787_1</name>
</gene>
<evidence type="ECO:0000313" key="2">
    <source>
        <dbReference type="EMBL" id="GBP48767.1"/>
    </source>
</evidence>
<proteinExistence type="predicted"/>
<organism evidence="2 3">
    <name type="scientific">Eumeta variegata</name>
    <name type="common">Bagworm moth</name>
    <name type="synonym">Eumeta japonica</name>
    <dbReference type="NCBI Taxonomy" id="151549"/>
    <lineage>
        <taxon>Eukaryota</taxon>
        <taxon>Metazoa</taxon>
        <taxon>Ecdysozoa</taxon>
        <taxon>Arthropoda</taxon>
        <taxon>Hexapoda</taxon>
        <taxon>Insecta</taxon>
        <taxon>Pterygota</taxon>
        <taxon>Neoptera</taxon>
        <taxon>Endopterygota</taxon>
        <taxon>Lepidoptera</taxon>
        <taxon>Glossata</taxon>
        <taxon>Ditrysia</taxon>
        <taxon>Tineoidea</taxon>
        <taxon>Psychidae</taxon>
        <taxon>Oiketicinae</taxon>
        <taxon>Eumeta</taxon>
    </lineage>
</organism>
<dbReference type="EMBL" id="BGZK01000530">
    <property type="protein sequence ID" value="GBP48767.1"/>
    <property type="molecule type" value="Genomic_DNA"/>
</dbReference>
<dbReference type="AlphaFoldDB" id="A0A4C1WF61"/>
<sequence length="296" mass="32975">MRKHKFRAHYPNGEEGRSIGPTSKDFLEAPLDRGQGINFIAQEDNPNGRLFDSILYRKKRGADAVEGNFPFVRAKELFVNSSTLVVLRAYIFQGLMGELRSRRRHGSRAHLLLGTECLTRMIGINIFTSYEVAMSVYSREFLTNVSVKEDNSAPPAPRAPRPAARRALILHCTAIPNFCELDTAAPVIRLAATLRTNEILSGRREKVKDNEYISPLQIYSGIKASRIIRIQKVLAEFACEPKLPARKELYGNSVSLNQLYLSVVVRLMNSFSIEGAVLVGGWLMTIVADALADGPV</sequence>
<reference evidence="2 3" key="1">
    <citation type="journal article" date="2019" name="Commun. Biol.">
        <title>The bagworm genome reveals a unique fibroin gene that provides high tensile strength.</title>
        <authorList>
            <person name="Kono N."/>
            <person name="Nakamura H."/>
            <person name="Ohtoshi R."/>
            <person name="Tomita M."/>
            <person name="Numata K."/>
            <person name="Arakawa K."/>
        </authorList>
    </citation>
    <scope>NUCLEOTIDE SEQUENCE [LARGE SCALE GENOMIC DNA]</scope>
</reference>
<name>A0A4C1WF61_EUMVA</name>
<comment type="caution">
    <text evidence="2">The sequence shown here is derived from an EMBL/GenBank/DDBJ whole genome shotgun (WGS) entry which is preliminary data.</text>
</comment>
<evidence type="ECO:0000313" key="3">
    <source>
        <dbReference type="Proteomes" id="UP000299102"/>
    </source>
</evidence>
<evidence type="ECO:0000256" key="1">
    <source>
        <dbReference type="SAM" id="MobiDB-lite"/>
    </source>
</evidence>
<keyword evidence="3" id="KW-1185">Reference proteome</keyword>
<dbReference type="Proteomes" id="UP000299102">
    <property type="component" value="Unassembled WGS sequence"/>
</dbReference>
<protein>
    <submittedName>
        <fullName evidence="2">Uncharacterized protein</fullName>
    </submittedName>
</protein>
<accession>A0A4C1WF61</accession>